<keyword evidence="7 8" id="KW-0520">NAD</keyword>
<evidence type="ECO:0000256" key="8">
    <source>
        <dbReference type="HAMAP-Rule" id="MF_00193"/>
    </source>
</evidence>
<evidence type="ECO:0000256" key="7">
    <source>
        <dbReference type="ARBA" id="ARBA00023027"/>
    </source>
</evidence>
<evidence type="ECO:0000256" key="10">
    <source>
        <dbReference type="RuleBase" id="RU003812"/>
    </source>
</evidence>
<name>A0ABX9KL77_9FUSO</name>
<feature type="domain" description="NAD/GMP synthase" evidence="11">
    <location>
        <begin position="19"/>
        <end position="255"/>
    </location>
</feature>
<keyword evidence="5 8" id="KW-0067">ATP-binding</keyword>
<dbReference type="Gene3D" id="3.40.50.620">
    <property type="entry name" value="HUPs"/>
    <property type="match status" value="1"/>
</dbReference>
<dbReference type="InterPro" id="IPR003694">
    <property type="entry name" value="NAD_synthase"/>
</dbReference>
<feature type="binding site" evidence="8">
    <location>
        <position position="169"/>
    </location>
    <ligand>
        <name>ATP</name>
        <dbReference type="ChEBI" id="CHEBI:30616"/>
    </ligand>
</feature>
<evidence type="ECO:0000313" key="13">
    <source>
        <dbReference type="Proteomes" id="UP000263486"/>
    </source>
</evidence>
<dbReference type="InterPro" id="IPR022310">
    <property type="entry name" value="NAD/GMP_synthase"/>
</dbReference>
<dbReference type="HAMAP" id="MF_00193">
    <property type="entry name" value="NadE_ammonia_dep"/>
    <property type="match status" value="1"/>
</dbReference>
<feature type="binding site" description="in other chain" evidence="8">
    <location>
        <position position="120"/>
    </location>
    <ligand>
        <name>deamido-NAD(+)</name>
        <dbReference type="ChEBI" id="CHEBI:58437"/>
        <note>ligand shared between two neighboring subunits</note>
    </ligand>
</feature>
<comment type="function">
    <text evidence="8">Catalyzes the ATP-dependent amidation of deamido-NAD to form NAD. Uses ammonia as a nitrogen source.</text>
</comment>
<comment type="pathway">
    <text evidence="8">Cofactor biosynthesis; NAD(+) biosynthesis; NAD(+) from deamido-NAD(+) (ammonia route): step 1/1.</text>
</comment>
<keyword evidence="13" id="KW-1185">Reference proteome</keyword>
<keyword evidence="2 8" id="KW-0436">Ligase</keyword>
<feature type="binding site" evidence="8">
    <location>
        <begin position="38"/>
        <end position="45"/>
    </location>
    <ligand>
        <name>ATP</name>
        <dbReference type="ChEBI" id="CHEBI:30616"/>
    </ligand>
</feature>
<evidence type="ECO:0000256" key="5">
    <source>
        <dbReference type="ARBA" id="ARBA00022840"/>
    </source>
</evidence>
<keyword evidence="4 8" id="KW-0547">Nucleotide-binding</keyword>
<dbReference type="PANTHER" id="PTHR23090">
    <property type="entry name" value="NH 3 /GLUTAMINE-DEPENDENT NAD + SYNTHETASE"/>
    <property type="match status" value="1"/>
</dbReference>
<evidence type="ECO:0000313" key="12">
    <source>
        <dbReference type="EMBL" id="REI43315.1"/>
    </source>
</evidence>
<dbReference type="NCBIfam" id="TIGR00552">
    <property type="entry name" value="nadE"/>
    <property type="match status" value="1"/>
</dbReference>
<protein>
    <recommendedName>
        <fullName evidence="8 10">NH(3)-dependent NAD(+) synthetase</fullName>
        <ecNumber evidence="8 10">6.3.1.5</ecNumber>
    </recommendedName>
</protein>
<dbReference type="SUPFAM" id="SSF52402">
    <property type="entry name" value="Adenine nucleotide alpha hydrolases-like"/>
    <property type="match status" value="1"/>
</dbReference>
<evidence type="ECO:0000256" key="3">
    <source>
        <dbReference type="ARBA" id="ARBA00022723"/>
    </source>
</evidence>
<dbReference type="Pfam" id="PF02540">
    <property type="entry name" value="NAD_synthase"/>
    <property type="match status" value="1"/>
</dbReference>
<evidence type="ECO:0000259" key="11">
    <source>
        <dbReference type="Pfam" id="PF02540"/>
    </source>
</evidence>
<accession>A0ABX9KL77</accession>
<evidence type="ECO:0000256" key="6">
    <source>
        <dbReference type="ARBA" id="ARBA00022842"/>
    </source>
</evidence>
<evidence type="ECO:0000256" key="2">
    <source>
        <dbReference type="ARBA" id="ARBA00022598"/>
    </source>
</evidence>
<reference evidence="12 13" key="1">
    <citation type="submission" date="2018-08" db="EMBL/GenBank/DDBJ databases">
        <title>Draft genome sequence of Psychrilyobacter sp. strain SD5 isolated from Black Sea water.</title>
        <authorList>
            <person name="Yadav S."/>
            <person name="Villanueva L."/>
            <person name="Damste J.S.S."/>
        </authorList>
    </citation>
    <scope>NUCLEOTIDE SEQUENCE [LARGE SCALE GENOMIC DNA]</scope>
    <source>
        <strain evidence="12 13">SD5</strain>
    </source>
</reference>
<dbReference type="CDD" id="cd00553">
    <property type="entry name" value="NAD_synthase"/>
    <property type="match status" value="1"/>
</dbReference>
<comment type="caution">
    <text evidence="8">Lacks conserved residue(s) required for the propagation of feature annotation.</text>
</comment>
<dbReference type="NCBIfam" id="NF010587">
    <property type="entry name" value="PRK13980.1"/>
    <property type="match status" value="1"/>
</dbReference>
<evidence type="ECO:0000256" key="9">
    <source>
        <dbReference type="RuleBase" id="RU003811"/>
    </source>
</evidence>
<dbReference type="PANTHER" id="PTHR23090:SF9">
    <property type="entry name" value="GLUTAMINE-DEPENDENT NAD(+) SYNTHETASE"/>
    <property type="match status" value="1"/>
</dbReference>
<comment type="catalytic activity">
    <reaction evidence="8 10">
        <text>deamido-NAD(+) + NH4(+) + ATP = AMP + diphosphate + NAD(+) + H(+)</text>
        <dbReference type="Rhea" id="RHEA:21188"/>
        <dbReference type="ChEBI" id="CHEBI:15378"/>
        <dbReference type="ChEBI" id="CHEBI:28938"/>
        <dbReference type="ChEBI" id="CHEBI:30616"/>
        <dbReference type="ChEBI" id="CHEBI:33019"/>
        <dbReference type="ChEBI" id="CHEBI:57540"/>
        <dbReference type="ChEBI" id="CHEBI:58437"/>
        <dbReference type="ChEBI" id="CHEBI:456215"/>
        <dbReference type="EC" id="6.3.1.5"/>
    </reaction>
</comment>
<comment type="subunit">
    <text evidence="8">Homodimer.</text>
</comment>
<feature type="binding site" evidence="8">
    <location>
        <position position="140"/>
    </location>
    <ligand>
        <name>ATP</name>
        <dbReference type="ChEBI" id="CHEBI:30616"/>
    </ligand>
</feature>
<dbReference type="GO" id="GO:0008795">
    <property type="term" value="F:NAD+ synthase activity"/>
    <property type="evidence" value="ECO:0007669"/>
    <property type="project" value="UniProtKB-EC"/>
</dbReference>
<feature type="binding site" evidence="8">
    <location>
        <position position="145"/>
    </location>
    <ligand>
        <name>Mg(2+)</name>
        <dbReference type="ChEBI" id="CHEBI:18420"/>
    </ligand>
</feature>
<dbReference type="RefSeq" id="WP_114641034.1">
    <property type="nucleotide sequence ID" value="NZ_JAACIO010000001.1"/>
</dbReference>
<evidence type="ECO:0000256" key="4">
    <source>
        <dbReference type="ARBA" id="ARBA00022741"/>
    </source>
</evidence>
<proteinExistence type="inferred from homology"/>
<evidence type="ECO:0000256" key="1">
    <source>
        <dbReference type="ARBA" id="ARBA00005859"/>
    </source>
</evidence>
<sequence>MNDIKSKIKLNMELTEKILVNFIREEVRSAGFEKVVLGLSGGIDSAIVAFLAVKALGPENVLGIMMPYKSSSRESLEDAQRVVEATGMRVKKIEITDMVDAYFAKEPDISDLRKGNKMARERMTILYDYSAKEKSLVLGTSNKTEILLGYSTQWGDSASAINPIGDLLKTQVWELSEYMGIPKEVIEKKPSADLWEGQSDEDELGFSYFLADEIINLLVDERYTKEEILEKGYSEKTVDSILWRIKTNQYKRKLPLIAKISNRTMEREFRYPRDWGI</sequence>
<dbReference type="EC" id="6.3.1.5" evidence="8 10"/>
<comment type="caution">
    <text evidence="12">The sequence shown here is derived from an EMBL/GenBank/DDBJ whole genome shotgun (WGS) entry which is preliminary data.</text>
</comment>
<gene>
    <name evidence="8" type="primary">nadE</name>
    <name evidence="12" type="ORF">DYH56_01270</name>
</gene>
<keyword evidence="6 8" id="KW-0460">Magnesium</keyword>
<organism evidence="12 13">
    <name type="scientific">Psychrilyobacter piezotolerans</name>
    <dbReference type="NCBI Taxonomy" id="2293438"/>
    <lineage>
        <taxon>Bacteria</taxon>
        <taxon>Fusobacteriati</taxon>
        <taxon>Fusobacteriota</taxon>
        <taxon>Fusobacteriia</taxon>
        <taxon>Fusobacteriales</taxon>
        <taxon>Fusobacteriaceae</taxon>
        <taxon>Psychrilyobacter</taxon>
    </lineage>
</organism>
<dbReference type="InterPro" id="IPR014729">
    <property type="entry name" value="Rossmann-like_a/b/a_fold"/>
</dbReference>
<feature type="binding site" evidence="8">
    <location>
        <position position="191"/>
    </location>
    <ligand>
        <name>ATP</name>
        <dbReference type="ChEBI" id="CHEBI:30616"/>
    </ligand>
</feature>
<dbReference type="EMBL" id="QUAJ01000001">
    <property type="protein sequence ID" value="REI43315.1"/>
    <property type="molecule type" value="Genomic_DNA"/>
</dbReference>
<dbReference type="Proteomes" id="UP000263486">
    <property type="component" value="Unassembled WGS sequence"/>
</dbReference>
<dbReference type="InterPro" id="IPR022926">
    <property type="entry name" value="NH(3)-dep_NAD(+)_synth"/>
</dbReference>
<feature type="binding site" evidence="8">
    <location>
        <position position="44"/>
    </location>
    <ligand>
        <name>Mg(2+)</name>
        <dbReference type="ChEBI" id="CHEBI:18420"/>
    </ligand>
</feature>
<keyword evidence="3 8" id="KW-0479">Metal-binding</keyword>
<comment type="similarity">
    <text evidence="1 8 9">Belongs to the NAD synthetase family.</text>
</comment>